<accession>A0A6G7YN48</accession>
<dbReference type="AlphaFoldDB" id="A0A6G7YN48"/>
<keyword evidence="2" id="KW-1185">Reference proteome</keyword>
<evidence type="ECO:0000313" key="1">
    <source>
        <dbReference type="EMBL" id="QIK78162.1"/>
    </source>
</evidence>
<proteinExistence type="predicted"/>
<reference evidence="1 2" key="1">
    <citation type="submission" date="2020-03" db="EMBL/GenBank/DDBJ databases">
        <title>Sphingomonas sp. nov., isolated from fish.</title>
        <authorList>
            <person name="Hyun D.-W."/>
            <person name="Bae J.-W."/>
        </authorList>
    </citation>
    <scope>NUCLEOTIDE SEQUENCE [LARGE SCALE GENOMIC DNA]</scope>
    <source>
        <strain evidence="1 2">HDW15B</strain>
    </source>
</reference>
<sequence length="57" mass="6162">MTAYRPALAPDPRRFGRRIVLHADAAPANASPTISNDVRLFATTFAAGFLFVTLMLA</sequence>
<organism evidence="1 2">
    <name type="scientific">Sphingomonas piscis</name>
    <dbReference type="NCBI Taxonomy" id="2714943"/>
    <lineage>
        <taxon>Bacteria</taxon>
        <taxon>Pseudomonadati</taxon>
        <taxon>Pseudomonadota</taxon>
        <taxon>Alphaproteobacteria</taxon>
        <taxon>Sphingomonadales</taxon>
        <taxon>Sphingomonadaceae</taxon>
        <taxon>Sphingomonas</taxon>
    </lineage>
</organism>
<dbReference type="EMBL" id="CP049869">
    <property type="protein sequence ID" value="QIK78162.1"/>
    <property type="molecule type" value="Genomic_DNA"/>
</dbReference>
<name>A0A6G7YN48_9SPHN</name>
<protein>
    <submittedName>
        <fullName evidence="1">Uncharacterized protein</fullName>
    </submittedName>
</protein>
<gene>
    <name evidence="1" type="ORF">G7077_03780</name>
</gene>
<dbReference type="Proteomes" id="UP000503222">
    <property type="component" value="Chromosome"/>
</dbReference>
<dbReference type="RefSeq" id="WP_166410555.1">
    <property type="nucleotide sequence ID" value="NZ_CP049869.1"/>
</dbReference>
<evidence type="ECO:0000313" key="2">
    <source>
        <dbReference type="Proteomes" id="UP000503222"/>
    </source>
</evidence>
<dbReference type="KEGG" id="spii:G7077_03780"/>